<evidence type="ECO:0000313" key="3">
    <source>
        <dbReference type="Proteomes" id="UP000182624"/>
    </source>
</evidence>
<dbReference type="InterPro" id="IPR027417">
    <property type="entry name" value="P-loop_NTPase"/>
</dbReference>
<accession>A0A1I5TAR8</accession>
<name>A0A1I5TAR8_9FIRM</name>
<reference evidence="3" key="1">
    <citation type="submission" date="2016-10" db="EMBL/GenBank/DDBJ databases">
        <authorList>
            <person name="Varghese N."/>
            <person name="Submissions S."/>
        </authorList>
    </citation>
    <scope>NUCLEOTIDE SEQUENCE [LARGE SCALE GENOMIC DNA]</scope>
    <source>
        <strain evidence="3">P18</strain>
    </source>
</reference>
<dbReference type="PANTHER" id="PTHR34825:SF1">
    <property type="entry name" value="AAA-ATPASE-LIKE DOMAIN-CONTAINING PROTEIN"/>
    <property type="match status" value="1"/>
</dbReference>
<evidence type="ECO:0000313" key="2">
    <source>
        <dbReference type="EMBL" id="SFP80143.1"/>
    </source>
</evidence>
<dbReference type="Proteomes" id="UP000182624">
    <property type="component" value="Unassembled WGS sequence"/>
</dbReference>
<dbReference type="SUPFAM" id="SSF52540">
    <property type="entry name" value="P-loop containing nucleoside triphosphate hydrolases"/>
    <property type="match status" value="1"/>
</dbReference>
<dbReference type="RefSeq" id="WP_074886371.1">
    <property type="nucleotide sequence ID" value="NZ_FOXO01000008.1"/>
</dbReference>
<gene>
    <name evidence="2" type="ORF">SAMN04487928_108105</name>
</gene>
<evidence type="ECO:0000259" key="1">
    <source>
        <dbReference type="Pfam" id="PF09820"/>
    </source>
</evidence>
<dbReference type="EMBL" id="FOXO01000008">
    <property type="protein sequence ID" value="SFP80143.1"/>
    <property type="molecule type" value="Genomic_DNA"/>
</dbReference>
<dbReference type="OrthoDB" id="1650748at2"/>
<keyword evidence="3" id="KW-1185">Reference proteome</keyword>
<dbReference type="Pfam" id="PF09820">
    <property type="entry name" value="AAA-ATPase_like"/>
    <property type="match status" value="1"/>
</dbReference>
<feature type="domain" description="AAA-ATPase-like" evidence="1">
    <location>
        <begin position="17"/>
        <end position="206"/>
    </location>
</feature>
<sequence length="527" mass="60088">MGIYLNPGNSGFKRILGSEYIDKTGIIAKINDTIDTPKNLISISRARRFGKSYTAQMLCAYYDITCDSKELFDGLDISGYGSYGDYLNKYDVIYLDMTGIIGETDFNDIVPYIKRNITSEIIEKYPDVKAEEGFVGTLVNMVTENNRKLIMIIDEWDAPIREAKDDEKVQKEYLDFLRSLFKNSGTTSRIFAAAYMTGILPIKKDGSESALSDFNEYTMIKPRQFGEYVGFTEAEVRHLCDKHNVDVEKMKKWYDGYSFANVGSVYNPNSVMQAIDNEDFDSYWTETSAAENLMDYITKDFSGLSKTIAELIAGIDVPVDTNGFANDLTTFRNSDDVLTLMIHLGYVAYDSEKKTVHIPNEEIRREFSKTVKVASHNETIRRLKESEQLITDTIHMNEEAVAAHIEKIHSEETAPIHYNSENSLRSVIKLAYYTYRDYYVQWEELPAGVGYADVVYLPKKDSMFPALVIELKWNKDADTAIKQIHDRKYPEALKGFCGEVILVGVNYDKDAEPGKRKHSCKIEKITL</sequence>
<organism evidence="2 3">
    <name type="scientific">Butyrivibrio proteoclasticus</name>
    <dbReference type="NCBI Taxonomy" id="43305"/>
    <lineage>
        <taxon>Bacteria</taxon>
        <taxon>Bacillati</taxon>
        <taxon>Bacillota</taxon>
        <taxon>Clostridia</taxon>
        <taxon>Lachnospirales</taxon>
        <taxon>Lachnospiraceae</taxon>
        <taxon>Butyrivibrio</taxon>
    </lineage>
</organism>
<dbReference type="PANTHER" id="PTHR34825">
    <property type="entry name" value="CONSERVED PROTEIN, WITH A WEAK D-GALACTARATE DEHYDRATASE/ALTRONATE HYDROLASE DOMAIN"/>
    <property type="match status" value="1"/>
</dbReference>
<dbReference type="AlphaFoldDB" id="A0A1I5TAR8"/>
<protein>
    <submittedName>
        <fullName evidence="2">PD-(D/E)XK nuclease superfamily protein</fullName>
    </submittedName>
</protein>
<dbReference type="InterPro" id="IPR018631">
    <property type="entry name" value="AAA-ATPase-like_dom"/>
</dbReference>
<proteinExistence type="predicted"/>